<dbReference type="EMBL" id="LKPO01000016">
    <property type="protein sequence ID" value="OLF92618.1"/>
    <property type="molecule type" value="Genomic_DNA"/>
</dbReference>
<accession>A0A7Z0WXB7</accession>
<reference evidence="1 2" key="1">
    <citation type="journal article" date="2016" name="Front. Microbiol.">
        <title>High-Level Heat Resistance of Spores of Bacillus amyloliquefaciens and Bacillus licheniformis Results from the Presence of a spoVA Operon in a Tn1546 Transposon.</title>
        <authorList>
            <person name="Berendsen E.M."/>
            <person name="Koning R.A."/>
            <person name="Boekhorst J."/>
            <person name="de Jong A."/>
            <person name="Kuipers O.P."/>
            <person name="Wells-Bennik M.H."/>
        </authorList>
    </citation>
    <scope>NUCLEOTIDE SEQUENCE [LARGE SCALE GENOMIC DNA]</scope>
    <source>
        <strain evidence="1 2">B4121</strain>
    </source>
</reference>
<gene>
    <name evidence="1" type="ORF">B4121_2306</name>
</gene>
<organism evidence="1 2">
    <name type="scientific">Bacillus paralicheniformis</name>
    <dbReference type="NCBI Taxonomy" id="1648923"/>
    <lineage>
        <taxon>Bacteria</taxon>
        <taxon>Bacillati</taxon>
        <taxon>Bacillota</taxon>
        <taxon>Bacilli</taxon>
        <taxon>Bacillales</taxon>
        <taxon>Bacillaceae</taxon>
        <taxon>Bacillus</taxon>
    </lineage>
</organism>
<sequence length="60" mass="7003">MDNESFINKKSLFPFRETSFQIVDKIPKRLFVLGFCHPFCVIENLCSLGRPSIGADFHRR</sequence>
<evidence type="ECO:0000313" key="2">
    <source>
        <dbReference type="Proteomes" id="UP000185604"/>
    </source>
</evidence>
<dbReference type="AlphaFoldDB" id="A0A7Z0WXB7"/>
<evidence type="ECO:0000313" key="1">
    <source>
        <dbReference type="EMBL" id="OLF92618.1"/>
    </source>
</evidence>
<comment type="caution">
    <text evidence="1">The sequence shown here is derived from an EMBL/GenBank/DDBJ whole genome shotgun (WGS) entry which is preliminary data.</text>
</comment>
<proteinExistence type="predicted"/>
<dbReference type="Proteomes" id="UP000185604">
    <property type="component" value="Unassembled WGS sequence"/>
</dbReference>
<protein>
    <submittedName>
        <fullName evidence="1">Uncharacterized protein</fullName>
    </submittedName>
</protein>
<name>A0A7Z0WXB7_9BACI</name>